<evidence type="ECO:0000313" key="15">
    <source>
        <dbReference type="Proteomes" id="UP000269945"/>
    </source>
</evidence>
<keyword evidence="15" id="KW-1185">Reference proteome</keyword>
<feature type="compositionally biased region" description="Polar residues" evidence="11">
    <location>
        <begin position="367"/>
        <end position="381"/>
    </location>
</feature>
<feature type="domain" description="SEC7" evidence="13">
    <location>
        <begin position="180"/>
        <end position="350"/>
    </location>
</feature>
<name>A0A9X9LKB6_GULGU</name>
<evidence type="ECO:0000256" key="7">
    <source>
        <dbReference type="ARBA" id="ARBA00059899"/>
    </source>
</evidence>
<dbReference type="GO" id="GO:0005543">
    <property type="term" value="F:phospholipid binding"/>
    <property type="evidence" value="ECO:0007669"/>
    <property type="project" value="InterPro"/>
</dbReference>
<keyword evidence="3" id="KW-0344">Guanine-nucleotide releasing factor</keyword>
<evidence type="ECO:0000256" key="11">
    <source>
        <dbReference type="SAM" id="MobiDB-lite"/>
    </source>
</evidence>
<keyword evidence="2" id="KW-1003">Cell membrane</keyword>
<dbReference type="CDD" id="cd00171">
    <property type="entry name" value="Sec7"/>
    <property type="match status" value="1"/>
</dbReference>
<dbReference type="GO" id="GO:0032587">
    <property type="term" value="C:ruffle membrane"/>
    <property type="evidence" value="ECO:0007669"/>
    <property type="project" value="UniProtKB-SubCell"/>
</dbReference>
<feature type="region of interest" description="Disordered" evidence="11">
    <location>
        <begin position="356"/>
        <end position="381"/>
    </location>
</feature>
<dbReference type="AlphaFoldDB" id="A0A9X9LKB6"/>
<organism evidence="14 15">
    <name type="scientific">Gulo gulo</name>
    <name type="common">Wolverine</name>
    <name type="synonym">Gluton</name>
    <dbReference type="NCBI Taxonomy" id="48420"/>
    <lineage>
        <taxon>Eukaryota</taxon>
        <taxon>Metazoa</taxon>
        <taxon>Chordata</taxon>
        <taxon>Craniata</taxon>
        <taxon>Vertebrata</taxon>
        <taxon>Euteleostomi</taxon>
        <taxon>Mammalia</taxon>
        <taxon>Eutheria</taxon>
        <taxon>Laurasiatheria</taxon>
        <taxon>Carnivora</taxon>
        <taxon>Caniformia</taxon>
        <taxon>Musteloidea</taxon>
        <taxon>Mustelidae</taxon>
        <taxon>Guloninae</taxon>
        <taxon>Gulo</taxon>
    </lineage>
</organism>
<dbReference type="InterPro" id="IPR001605">
    <property type="entry name" value="PH_dom-spectrin-type"/>
</dbReference>
<evidence type="ECO:0000256" key="8">
    <source>
        <dbReference type="ARBA" id="ARBA00074922"/>
    </source>
</evidence>
<evidence type="ECO:0000256" key="6">
    <source>
        <dbReference type="ARBA" id="ARBA00023273"/>
    </source>
</evidence>
<dbReference type="Pfam" id="PF01369">
    <property type="entry name" value="Sec7"/>
    <property type="match status" value="1"/>
</dbReference>
<sequence>GSDPSSPRHPVQPWALPSPEGWQTEEGPSWPGVPLISQDQGDSDAECPQESALRTLAPGPWGSPASSPEPSSPQSESRGPGPRPSPVSSREGSPSPRGPNWGSSLPERTLDASCPSLLETDGAEPSFREKEEAGEPPQPGEEGKSEGPAGTVEAGAVQPGACLISVAGLPESPMPQAQCPEEGQRPQTGDKLANGVSNNKVAWNLASRLYHLEGFRKSEVAAYLQKNNDFSRAVAEEYLSFFQFGGQSLDRALRGFLQALVLSGETQERERILYQFSRRFHYCNPGAFSSADSIHTLTCAIMLLNTDLHGQNIGKSMSCQEFITNLNGLRDGGNFPKELLKALYWSIRSEKLEWAMDEEDTGRPEKSQVSPPTGKLSNPFLQLAQNPTAPTYKQGILARKMHHDADGKKTPWGKRGWKMFHTLLRGMVLYFLKGEDHCPPAGESLVGQMVDEPVGVHHSLATPAIHYTKKPHVFQLRTADWRLYLFQAPTAKEMSSWIARINLAAATHSAPPFPAAVGSQRRFVRPILPIGPAQSSQEEQHRSHENCLDAASDDLLDLQRNLPERRGRSRELEEYRLRKEYLEYEKTRYETYVQLLVARLHCPSDDLDLWEEQLGREAGGAQEPKPSLKKSHSSPSLHQEEAPTTAKVKRNISERRTYRKIIPKRNRNQL</sequence>
<dbReference type="InterPro" id="IPR011993">
    <property type="entry name" value="PH-like_dom_sf"/>
</dbReference>
<protein>
    <recommendedName>
        <fullName evidence="8">PH and SEC7 domain-containing protein 4</fullName>
    </recommendedName>
    <alternativeName>
        <fullName evidence="9">Exchange factor for ADP-ribosylation factor guanine nucleotide factor 6 B</fullName>
    </alternativeName>
    <alternativeName>
        <fullName evidence="10">Pleckstrin homology and SEC7 domain-containing protein 4</fullName>
    </alternativeName>
</protein>
<dbReference type="SMART" id="SM00222">
    <property type="entry name" value="Sec7"/>
    <property type="match status" value="1"/>
</dbReference>
<dbReference type="Pfam" id="PF15410">
    <property type="entry name" value="PH_9"/>
    <property type="match status" value="1"/>
</dbReference>
<dbReference type="CDD" id="cd13295">
    <property type="entry name" value="PH_EFA6"/>
    <property type="match status" value="1"/>
</dbReference>
<feature type="region of interest" description="Disordered" evidence="11">
    <location>
        <begin position="617"/>
        <end position="670"/>
    </location>
</feature>
<dbReference type="InterPro" id="IPR001849">
    <property type="entry name" value="PH_domain"/>
</dbReference>
<feature type="region of interest" description="Disordered" evidence="11">
    <location>
        <begin position="172"/>
        <end position="193"/>
    </location>
</feature>
<evidence type="ECO:0000256" key="9">
    <source>
        <dbReference type="ARBA" id="ARBA00076132"/>
    </source>
</evidence>
<proteinExistence type="predicted"/>
<feature type="non-terminal residue" evidence="14">
    <location>
        <position position="670"/>
    </location>
</feature>
<dbReference type="GO" id="GO:0005085">
    <property type="term" value="F:guanyl-nucleotide exchange factor activity"/>
    <property type="evidence" value="ECO:0007669"/>
    <property type="project" value="UniProtKB-KW"/>
</dbReference>
<feature type="domain" description="PH" evidence="12">
    <location>
        <begin position="390"/>
        <end position="506"/>
    </location>
</feature>
<reference evidence="14 15" key="1">
    <citation type="submission" date="2018-10" db="EMBL/GenBank/DDBJ databases">
        <authorList>
            <person name="Ekblom R."/>
            <person name="Jareborg N."/>
        </authorList>
    </citation>
    <scope>NUCLEOTIDE SEQUENCE [LARGE SCALE GENOMIC DNA]</scope>
    <source>
        <tissue evidence="14">Muscle</tissue>
    </source>
</reference>
<dbReference type="Proteomes" id="UP000269945">
    <property type="component" value="Unassembled WGS sequence"/>
</dbReference>
<feature type="region of interest" description="Disordered" evidence="11">
    <location>
        <begin position="1"/>
        <end position="153"/>
    </location>
</feature>
<dbReference type="InterPro" id="IPR041681">
    <property type="entry name" value="PH_9"/>
</dbReference>
<dbReference type="SUPFAM" id="SSF48425">
    <property type="entry name" value="Sec7 domain"/>
    <property type="match status" value="1"/>
</dbReference>
<dbReference type="InterPro" id="IPR000904">
    <property type="entry name" value="Sec7_dom"/>
</dbReference>
<feature type="compositionally biased region" description="Basic residues" evidence="11">
    <location>
        <begin position="657"/>
        <end position="670"/>
    </location>
</feature>
<comment type="caution">
    <text evidence="14">The sequence shown here is derived from an EMBL/GenBank/DDBJ whole genome shotgun (WGS) entry which is preliminary data.</text>
</comment>
<evidence type="ECO:0000313" key="14">
    <source>
        <dbReference type="EMBL" id="VCW70518.1"/>
    </source>
</evidence>
<dbReference type="SMART" id="SM00233">
    <property type="entry name" value="PH"/>
    <property type="match status" value="1"/>
</dbReference>
<dbReference type="FunFam" id="2.30.29.30:FF:000267">
    <property type="entry name" value="PH and SEC7 domain-containing protein 4"/>
    <property type="match status" value="1"/>
</dbReference>
<gene>
    <name evidence="14" type="ORF">BN2614_LOCUS1</name>
</gene>
<evidence type="ECO:0000259" key="13">
    <source>
        <dbReference type="PROSITE" id="PS50190"/>
    </source>
</evidence>
<dbReference type="Gene3D" id="2.30.29.30">
    <property type="entry name" value="Pleckstrin-homology domain (PH domain)/Phosphotyrosine-binding domain (PTB)"/>
    <property type="match status" value="1"/>
</dbReference>
<evidence type="ECO:0000256" key="1">
    <source>
        <dbReference type="ARBA" id="ARBA00004632"/>
    </source>
</evidence>
<keyword evidence="5" id="KW-0472">Membrane</keyword>
<dbReference type="EMBL" id="CYRY02005990">
    <property type="protein sequence ID" value="VCW70518.1"/>
    <property type="molecule type" value="Genomic_DNA"/>
</dbReference>
<dbReference type="InterPro" id="IPR035999">
    <property type="entry name" value="Sec7_dom_sf"/>
</dbReference>
<evidence type="ECO:0000256" key="5">
    <source>
        <dbReference type="ARBA" id="ARBA00023136"/>
    </source>
</evidence>
<dbReference type="PRINTS" id="PR00683">
    <property type="entry name" value="SPECTRINPH"/>
</dbReference>
<comment type="function">
    <text evidence="7">Guanine nucleotide exchange factor for ARF6 and ARL14/ARF7. Through ARL14 activation, controls the movement of MHC class II-containing vesicles along the actin cytoskeleton in dendritic cells. Involved in membrane recycling. Interacts with several phosphatidylinositol phosphate species, including phosphatidylinositol 3,4-bisphosphate, phosphatidylinositol 3,5-bisphosphate and phosphatidylinositol 4,5-bisphosphate.</text>
</comment>
<feature type="compositionally biased region" description="Low complexity" evidence="11">
    <location>
        <begin position="58"/>
        <end position="99"/>
    </location>
</feature>
<dbReference type="PANTHER" id="PTHR10663">
    <property type="entry name" value="GUANYL-NUCLEOTIDE EXCHANGE FACTOR"/>
    <property type="match status" value="1"/>
</dbReference>
<comment type="subcellular location">
    <subcellularLocation>
        <location evidence="1">Cell projection</location>
        <location evidence="1">Ruffle membrane</location>
    </subcellularLocation>
</comment>
<keyword evidence="6" id="KW-0966">Cell projection</keyword>
<dbReference type="GO" id="GO:0032012">
    <property type="term" value="P:regulation of ARF protein signal transduction"/>
    <property type="evidence" value="ECO:0007669"/>
    <property type="project" value="InterPro"/>
</dbReference>
<evidence type="ECO:0000256" key="10">
    <source>
        <dbReference type="ARBA" id="ARBA00081986"/>
    </source>
</evidence>
<dbReference type="PANTHER" id="PTHR10663:SF338">
    <property type="entry name" value="PH AND SEC7 DOMAIN-CONTAINING PROTEIN 4"/>
    <property type="match status" value="1"/>
</dbReference>
<dbReference type="PROSITE" id="PS50003">
    <property type="entry name" value="PH_DOMAIN"/>
    <property type="match status" value="1"/>
</dbReference>
<dbReference type="SUPFAM" id="SSF50729">
    <property type="entry name" value="PH domain-like"/>
    <property type="match status" value="1"/>
</dbReference>
<dbReference type="FunFam" id="1.10.1000.11:FF:000004">
    <property type="entry name" value="PH and SEC7 domain-containing protein 2"/>
    <property type="match status" value="1"/>
</dbReference>
<dbReference type="PROSITE" id="PS50190">
    <property type="entry name" value="SEC7"/>
    <property type="match status" value="1"/>
</dbReference>
<evidence type="ECO:0000256" key="4">
    <source>
        <dbReference type="ARBA" id="ARBA00023121"/>
    </source>
</evidence>
<evidence type="ECO:0000256" key="3">
    <source>
        <dbReference type="ARBA" id="ARBA00022658"/>
    </source>
</evidence>
<dbReference type="InterPro" id="IPR023394">
    <property type="entry name" value="Sec7_C_sf"/>
</dbReference>
<evidence type="ECO:0000256" key="2">
    <source>
        <dbReference type="ARBA" id="ARBA00022475"/>
    </source>
</evidence>
<accession>A0A9X9LKB6</accession>
<dbReference type="Gene3D" id="1.10.1000.11">
    <property type="entry name" value="Arf Nucleotide-binding Site Opener,domain 2"/>
    <property type="match status" value="1"/>
</dbReference>
<keyword evidence="4" id="KW-0446">Lipid-binding</keyword>
<evidence type="ECO:0000259" key="12">
    <source>
        <dbReference type="PROSITE" id="PS50003"/>
    </source>
</evidence>